<evidence type="ECO:0000313" key="2">
    <source>
        <dbReference type="Proteomes" id="UP001165082"/>
    </source>
</evidence>
<feature type="non-terminal residue" evidence="1">
    <location>
        <position position="95"/>
    </location>
</feature>
<dbReference type="SUPFAM" id="SSF53850">
    <property type="entry name" value="Periplasmic binding protein-like II"/>
    <property type="match status" value="1"/>
</dbReference>
<sequence>MGVANPWNLALSAAYIEQLTGWEITWQRIYGGGHAIRMLDEGQLCMSLVGSSPIAGYQLRTNQNKIQLIGMLDVIGDAERLVVKEDIKSPMDLEG</sequence>
<dbReference type="AlphaFoldDB" id="A0A9W7AJI1"/>
<protein>
    <submittedName>
        <fullName evidence="1">Uncharacterized protein</fullName>
    </submittedName>
</protein>
<name>A0A9W7AJI1_9STRA</name>
<gene>
    <name evidence="1" type="ORF">TrRE_jg10568</name>
</gene>
<reference evidence="1" key="1">
    <citation type="submission" date="2022-07" db="EMBL/GenBank/DDBJ databases">
        <title>Genome analysis of Parmales, a sister group of diatoms, reveals the evolutionary specialization of diatoms from phago-mixotrophs to photoautotrophs.</title>
        <authorList>
            <person name="Ban H."/>
            <person name="Sato S."/>
            <person name="Yoshikawa S."/>
            <person name="Kazumasa Y."/>
            <person name="Nakamura Y."/>
            <person name="Ichinomiya M."/>
            <person name="Saitoh K."/>
            <person name="Sato N."/>
            <person name="Blanc-Mathieu R."/>
            <person name="Endo H."/>
            <person name="Kuwata A."/>
            <person name="Ogata H."/>
        </authorList>
    </citation>
    <scope>NUCLEOTIDE SEQUENCE</scope>
</reference>
<accession>A0A9W7AJI1</accession>
<organism evidence="1 2">
    <name type="scientific">Triparma retinervis</name>
    <dbReference type="NCBI Taxonomy" id="2557542"/>
    <lineage>
        <taxon>Eukaryota</taxon>
        <taxon>Sar</taxon>
        <taxon>Stramenopiles</taxon>
        <taxon>Ochrophyta</taxon>
        <taxon>Bolidophyceae</taxon>
        <taxon>Parmales</taxon>
        <taxon>Triparmaceae</taxon>
        <taxon>Triparma</taxon>
    </lineage>
</organism>
<keyword evidence="2" id="KW-1185">Reference proteome</keyword>
<dbReference type="Proteomes" id="UP001165082">
    <property type="component" value="Unassembled WGS sequence"/>
</dbReference>
<proteinExistence type="predicted"/>
<comment type="caution">
    <text evidence="1">The sequence shown here is derived from an EMBL/GenBank/DDBJ whole genome shotgun (WGS) entry which is preliminary data.</text>
</comment>
<dbReference type="EMBL" id="BRXZ01001528">
    <property type="protein sequence ID" value="GMH73407.1"/>
    <property type="molecule type" value="Genomic_DNA"/>
</dbReference>
<evidence type="ECO:0000313" key="1">
    <source>
        <dbReference type="EMBL" id="GMH73407.1"/>
    </source>
</evidence>